<keyword evidence="1" id="KW-0472">Membrane</keyword>
<gene>
    <name evidence="2" type="ORF">BpHYR1_052147</name>
</gene>
<evidence type="ECO:0000313" key="2">
    <source>
        <dbReference type="EMBL" id="RNA18462.1"/>
    </source>
</evidence>
<dbReference type="AlphaFoldDB" id="A0A3M7R4E5"/>
<protein>
    <submittedName>
        <fullName evidence="2">Uncharacterized protein</fullName>
    </submittedName>
</protein>
<keyword evidence="1" id="KW-0812">Transmembrane</keyword>
<evidence type="ECO:0000313" key="3">
    <source>
        <dbReference type="Proteomes" id="UP000276133"/>
    </source>
</evidence>
<reference evidence="2 3" key="1">
    <citation type="journal article" date="2018" name="Sci. Rep.">
        <title>Genomic signatures of local adaptation to the degree of environmental predictability in rotifers.</title>
        <authorList>
            <person name="Franch-Gras L."/>
            <person name="Hahn C."/>
            <person name="Garcia-Roger E.M."/>
            <person name="Carmona M.J."/>
            <person name="Serra M."/>
            <person name="Gomez A."/>
        </authorList>
    </citation>
    <scope>NUCLEOTIDE SEQUENCE [LARGE SCALE GENOMIC DNA]</scope>
    <source>
        <strain evidence="2">HYR1</strain>
    </source>
</reference>
<evidence type="ECO:0000256" key="1">
    <source>
        <dbReference type="SAM" id="Phobius"/>
    </source>
</evidence>
<comment type="caution">
    <text evidence="2">The sequence shown here is derived from an EMBL/GenBank/DDBJ whole genome shotgun (WGS) entry which is preliminary data.</text>
</comment>
<name>A0A3M7R4E5_BRAPC</name>
<dbReference type="Proteomes" id="UP000276133">
    <property type="component" value="Unassembled WGS sequence"/>
</dbReference>
<dbReference type="EMBL" id="REGN01004239">
    <property type="protein sequence ID" value="RNA18462.1"/>
    <property type="molecule type" value="Genomic_DNA"/>
</dbReference>
<sequence>MLKFGYKKSYVNIQSVDLKRFSILKSGKLLKPKRLNEENYFLSKGLVDILNFCYTKYLLKYMELLNSARLIFNYEICCQFNSICFSLINVFNNLMFERHLFNYTILLIIFIIIIISRTGSEVNQQKKEINYIFFHFDIIKKTIERNLLKISVSKIIHLNSGKVLVLIELLRPILFLTLIELPMYKFTYVYLLKTISSQN</sequence>
<proteinExistence type="predicted"/>
<feature type="transmembrane region" description="Helical" evidence="1">
    <location>
        <begin position="163"/>
        <end position="184"/>
    </location>
</feature>
<keyword evidence="3" id="KW-1185">Reference proteome</keyword>
<feature type="transmembrane region" description="Helical" evidence="1">
    <location>
        <begin position="100"/>
        <end position="119"/>
    </location>
</feature>
<accession>A0A3M7R4E5</accession>
<organism evidence="2 3">
    <name type="scientific">Brachionus plicatilis</name>
    <name type="common">Marine rotifer</name>
    <name type="synonym">Brachionus muelleri</name>
    <dbReference type="NCBI Taxonomy" id="10195"/>
    <lineage>
        <taxon>Eukaryota</taxon>
        <taxon>Metazoa</taxon>
        <taxon>Spiralia</taxon>
        <taxon>Gnathifera</taxon>
        <taxon>Rotifera</taxon>
        <taxon>Eurotatoria</taxon>
        <taxon>Monogononta</taxon>
        <taxon>Pseudotrocha</taxon>
        <taxon>Ploima</taxon>
        <taxon>Brachionidae</taxon>
        <taxon>Brachionus</taxon>
    </lineage>
</organism>
<keyword evidence="1" id="KW-1133">Transmembrane helix</keyword>